<gene>
    <name evidence="7" type="ORF">N8K70_04245</name>
</gene>
<dbReference type="AlphaFoldDB" id="A0AA97FKB8"/>
<evidence type="ECO:0000256" key="6">
    <source>
        <dbReference type="SAM" id="MobiDB-lite"/>
    </source>
</evidence>
<comment type="similarity">
    <text evidence="1 5">Belongs to the 5-formyltetrahydrofolate cyclo-ligase family.</text>
</comment>
<dbReference type="RefSeq" id="WP_317140372.1">
    <property type="nucleotide sequence ID" value="NZ_CP118157.1"/>
</dbReference>
<name>A0AA97FKB8_9MICO</name>
<feature type="binding site" evidence="4">
    <location>
        <position position="60"/>
    </location>
    <ligand>
        <name>substrate</name>
    </ligand>
</feature>
<evidence type="ECO:0000256" key="2">
    <source>
        <dbReference type="ARBA" id="ARBA00022741"/>
    </source>
</evidence>
<dbReference type="GO" id="GO:0035999">
    <property type="term" value="P:tetrahydrofolate interconversion"/>
    <property type="evidence" value="ECO:0007669"/>
    <property type="project" value="TreeGrafter"/>
</dbReference>
<proteinExistence type="inferred from homology"/>
<dbReference type="InterPro" id="IPR024185">
    <property type="entry name" value="FTHF_cligase-like_sf"/>
</dbReference>
<dbReference type="PANTHER" id="PTHR23407">
    <property type="entry name" value="ATPASE INHIBITOR/5-FORMYLTETRAHYDROFOLATE CYCLO-LIGASE"/>
    <property type="match status" value="1"/>
</dbReference>
<keyword evidence="5" id="KW-0460">Magnesium</keyword>
<dbReference type="GO" id="GO:0046872">
    <property type="term" value="F:metal ion binding"/>
    <property type="evidence" value="ECO:0007669"/>
    <property type="project" value="UniProtKB-KW"/>
</dbReference>
<keyword evidence="5" id="KW-0479">Metal-binding</keyword>
<evidence type="ECO:0000313" key="7">
    <source>
        <dbReference type="EMBL" id="WOF23900.1"/>
    </source>
</evidence>
<dbReference type="GO" id="GO:0005524">
    <property type="term" value="F:ATP binding"/>
    <property type="evidence" value="ECO:0007669"/>
    <property type="project" value="UniProtKB-KW"/>
</dbReference>
<comment type="cofactor">
    <cofactor evidence="5">
        <name>Mg(2+)</name>
        <dbReference type="ChEBI" id="CHEBI:18420"/>
    </cofactor>
</comment>
<dbReference type="EMBL" id="CP118157">
    <property type="protein sequence ID" value="WOF23900.1"/>
    <property type="molecule type" value="Genomic_DNA"/>
</dbReference>
<sequence length="195" mass="20956">MTEDASDAKRSVRSTVREQRRQRTAADRDAAADGIRRQLDALVERLGARSLSCYLPTPSEPGTRPFLAAAAARGLHVLLPVTRADGLLDWTVASPDGHEANGVHGVPEAVGERLDPAAAGDLDVLIVPAAAVDRRGARLGWGRGFYDRTLDALTHRPPVYAVIYDSELVDRVPRDPHDQSVDGVVTPTRTVLLSG</sequence>
<feature type="region of interest" description="Disordered" evidence="6">
    <location>
        <begin position="1"/>
        <end position="31"/>
    </location>
</feature>
<keyword evidence="3 4" id="KW-0067">ATP-binding</keyword>
<evidence type="ECO:0000256" key="3">
    <source>
        <dbReference type="ARBA" id="ARBA00022840"/>
    </source>
</evidence>
<evidence type="ECO:0000256" key="1">
    <source>
        <dbReference type="ARBA" id="ARBA00010638"/>
    </source>
</evidence>
<dbReference type="Pfam" id="PF01812">
    <property type="entry name" value="5-FTHF_cyc-lig"/>
    <property type="match status" value="1"/>
</dbReference>
<feature type="binding site" evidence="4">
    <location>
        <position position="55"/>
    </location>
    <ligand>
        <name>substrate</name>
    </ligand>
</feature>
<feature type="binding site" evidence="4">
    <location>
        <begin position="138"/>
        <end position="146"/>
    </location>
    <ligand>
        <name>ATP</name>
        <dbReference type="ChEBI" id="CHEBI:30616"/>
    </ligand>
</feature>
<dbReference type="InterPro" id="IPR037171">
    <property type="entry name" value="NagB/RpiA_transferase-like"/>
</dbReference>
<keyword evidence="2 4" id="KW-0547">Nucleotide-binding</keyword>
<dbReference type="EC" id="6.3.3.2" evidence="5"/>
<dbReference type="Proteomes" id="UP001305498">
    <property type="component" value="Chromosome"/>
</dbReference>
<evidence type="ECO:0000256" key="5">
    <source>
        <dbReference type="RuleBase" id="RU361279"/>
    </source>
</evidence>
<dbReference type="PANTHER" id="PTHR23407:SF1">
    <property type="entry name" value="5-FORMYLTETRAHYDROFOLATE CYCLO-LIGASE"/>
    <property type="match status" value="1"/>
</dbReference>
<keyword evidence="7" id="KW-0436">Ligase</keyword>
<evidence type="ECO:0000256" key="4">
    <source>
        <dbReference type="PIRSR" id="PIRSR006806-1"/>
    </source>
</evidence>
<dbReference type="SUPFAM" id="SSF100950">
    <property type="entry name" value="NagB/RpiA/CoA transferase-like"/>
    <property type="match status" value="1"/>
</dbReference>
<dbReference type="GO" id="GO:0030272">
    <property type="term" value="F:5-formyltetrahydrofolate cyclo-ligase activity"/>
    <property type="evidence" value="ECO:0007669"/>
    <property type="project" value="UniProtKB-EC"/>
</dbReference>
<keyword evidence="8" id="KW-1185">Reference proteome</keyword>
<dbReference type="PIRSF" id="PIRSF006806">
    <property type="entry name" value="FTHF_cligase"/>
    <property type="match status" value="1"/>
</dbReference>
<accession>A0AA97FKB8</accession>
<feature type="binding site" evidence="4">
    <location>
        <begin position="9"/>
        <end position="13"/>
    </location>
    <ligand>
        <name>ATP</name>
        <dbReference type="ChEBI" id="CHEBI:30616"/>
    </ligand>
</feature>
<dbReference type="KEGG" id="mbet:N8K70_04245"/>
<dbReference type="InterPro" id="IPR002698">
    <property type="entry name" value="FTHF_cligase"/>
</dbReference>
<dbReference type="GO" id="GO:0009396">
    <property type="term" value="P:folic acid-containing compound biosynthetic process"/>
    <property type="evidence" value="ECO:0007669"/>
    <property type="project" value="TreeGrafter"/>
</dbReference>
<reference evidence="7 8" key="1">
    <citation type="submission" date="2023-02" db="EMBL/GenBank/DDBJ databases">
        <title>Microbacterium betulae sp. nov., isolated from birch wood.</title>
        <authorList>
            <person name="Pasciak M."/>
            <person name="Pawlik K.J."/>
            <person name="Martynowski D."/>
            <person name="Laczmanski L."/>
            <person name="Ciekot J."/>
            <person name="Szponar B."/>
            <person name="Wojcik-Fatla A."/>
            <person name="Mackiewicz B."/>
            <person name="Farian E."/>
            <person name="Cholewa G."/>
            <person name="Cholewa A."/>
            <person name="Dutkiewicz J."/>
        </authorList>
    </citation>
    <scope>NUCLEOTIDE SEQUENCE [LARGE SCALE GENOMIC DNA]</scope>
    <source>
        <strain evidence="7 8">AB</strain>
    </source>
</reference>
<dbReference type="Gene3D" id="3.40.50.10420">
    <property type="entry name" value="NagB/RpiA/CoA transferase-like"/>
    <property type="match status" value="1"/>
</dbReference>
<protein>
    <recommendedName>
        <fullName evidence="5">5-formyltetrahydrofolate cyclo-ligase</fullName>
        <ecNumber evidence="5">6.3.3.2</ecNumber>
    </recommendedName>
</protein>
<dbReference type="NCBIfam" id="TIGR02727">
    <property type="entry name" value="MTHFS_bact"/>
    <property type="match status" value="1"/>
</dbReference>
<organism evidence="7 8">
    <name type="scientific">Microbacterium betulae</name>
    <dbReference type="NCBI Taxonomy" id="2981139"/>
    <lineage>
        <taxon>Bacteria</taxon>
        <taxon>Bacillati</taxon>
        <taxon>Actinomycetota</taxon>
        <taxon>Actinomycetes</taxon>
        <taxon>Micrococcales</taxon>
        <taxon>Microbacteriaceae</taxon>
        <taxon>Microbacterium</taxon>
    </lineage>
</organism>
<comment type="catalytic activity">
    <reaction evidence="5">
        <text>(6S)-5-formyl-5,6,7,8-tetrahydrofolate + ATP = (6R)-5,10-methenyltetrahydrofolate + ADP + phosphate</text>
        <dbReference type="Rhea" id="RHEA:10488"/>
        <dbReference type="ChEBI" id="CHEBI:30616"/>
        <dbReference type="ChEBI" id="CHEBI:43474"/>
        <dbReference type="ChEBI" id="CHEBI:57455"/>
        <dbReference type="ChEBI" id="CHEBI:57457"/>
        <dbReference type="ChEBI" id="CHEBI:456216"/>
        <dbReference type="EC" id="6.3.3.2"/>
    </reaction>
</comment>
<evidence type="ECO:0000313" key="8">
    <source>
        <dbReference type="Proteomes" id="UP001305498"/>
    </source>
</evidence>